<feature type="transmembrane region" description="Helical" evidence="1">
    <location>
        <begin position="86"/>
        <end position="105"/>
    </location>
</feature>
<dbReference type="Pfam" id="PF01066">
    <property type="entry name" value="CDP-OH_P_transf"/>
    <property type="match status" value="1"/>
</dbReference>
<keyword evidence="2" id="KW-0808">Transferase</keyword>
<keyword evidence="1" id="KW-0472">Membrane</keyword>
<dbReference type="KEGG" id="lab:LA76x_4313"/>
<dbReference type="PATRIC" id="fig|84531.8.peg.4315"/>
<keyword evidence="1" id="KW-0812">Transmembrane</keyword>
<proteinExistence type="predicted"/>
<dbReference type="eggNOG" id="COG0558">
    <property type="taxonomic scope" value="Bacteria"/>
</dbReference>
<organism evidence="2 3">
    <name type="scientific">Lysobacter antibioticus</name>
    <dbReference type="NCBI Taxonomy" id="84531"/>
    <lineage>
        <taxon>Bacteria</taxon>
        <taxon>Pseudomonadati</taxon>
        <taxon>Pseudomonadota</taxon>
        <taxon>Gammaproteobacteria</taxon>
        <taxon>Lysobacterales</taxon>
        <taxon>Lysobacteraceae</taxon>
        <taxon>Lysobacter</taxon>
    </lineage>
</organism>
<dbReference type="Proteomes" id="UP000060787">
    <property type="component" value="Chromosome"/>
</dbReference>
<dbReference type="Gene3D" id="1.20.120.1760">
    <property type="match status" value="1"/>
</dbReference>
<dbReference type="GO" id="GO:0016780">
    <property type="term" value="F:phosphotransferase activity, for other substituted phosphate groups"/>
    <property type="evidence" value="ECO:0007669"/>
    <property type="project" value="InterPro"/>
</dbReference>
<dbReference type="STRING" id="84531.LA76x_4313"/>
<dbReference type="InterPro" id="IPR000462">
    <property type="entry name" value="CDP-OH_P_trans"/>
</dbReference>
<accession>A0A0S2FFX9</accession>
<evidence type="ECO:0000256" key="1">
    <source>
        <dbReference type="SAM" id="Phobius"/>
    </source>
</evidence>
<evidence type="ECO:0000313" key="2">
    <source>
        <dbReference type="EMBL" id="ALN82424.1"/>
    </source>
</evidence>
<name>A0A0S2FFX9_LYSAN</name>
<dbReference type="GO" id="GO:0016020">
    <property type="term" value="C:membrane"/>
    <property type="evidence" value="ECO:0007669"/>
    <property type="project" value="InterPro"/>
</dbReference>
<keyword evidence="3" id="KW-1185">Reference proteome</keyword>
<evidence type="ECO:0000313" key="3">
    <source>
        <dbReference type="Proteomes" id="UP000060787"/>
    </source>
</evidence>
<feature type="transmembrane region" description="Helical" evidence="1">
    <location>
        <begin position="111"/>
        <end position="132"/>
    </location>
</feature>
<gene>
    <name evidence="2" type="ORF">LA76x_4313</name>
</gene>
<dbReference type="InterPro" id="IPR043130">
    <property type="entry name" value="CDP-OH_PTrfase_TM_dom"/>
</dbReference>
<sequence>MAARLRARGATPNGISLFAIGLSALAGLSFFFALRDPPHSGAVLLLFAALCLVGRLLCNRLDGLLARRGGMVGKAGEVYSDAPDRLADALVFLGVGYGLTPWMAWASDLGWAASLLAVGTAYVRVLGMACGLREHDEGPMPRRTRMIATAIAAVLAAIGLALGHAVIVAWVLLVALAAVIAGAAWTIALRLRAIVRELEAR</sequence>
<dbReference type="EMBL" id="CP011129">
    <property type="protein sequence ID" value="ALN82424.1"/>
    <property type="molecule type" value="Genomic_DNA"/>
</dbReference>
<reference evidence="2 3" key="1">
    <citation type="journal article" date="2015" name="BMC Genomics">
        <title>Comparative genomics and metabolic profiling of the genus Lysobacter.</title>
        <authorList>
            <person name="de Bruijn I."/>
            <person name="Cheng X."/>
            <person name="de Jager V."/>
            <person name="Exposito R.G."/>
            <person name="Watrous J."/>
            <person name="Patel N."/>
            <person name="Postma J."/>
            <person name="Dorrestein P.C."/>
            <person name="Kobayashi D."/>
            <person name="Raaijmakers J.M."/>
        </authorList>
    </citation>
    <scope>NUCLEOTIDE SEQUENCE [LARGE SCALE GENOMIC DNA]</scope>
    <source>
        <strain evidence="2 3">76</strain>
    </source>
</reference>
<keyword evidence="1" id="KW-1133">Transmembrane helix</keyword>
<dbReference type="GO" id="GO:0008654">
    <property type="term" value="P:phospholipid biosynthetic process"/>
    <property type="evidence" value="ECO:0007669"/>
    <property type="project" value="InterPro"/>
</dbReference>
<feature type="transmembrane region" description="Helical" evidence="1">
    <location>
        <begin position="144"/>
        <end position="162"/>
    </location>
</feature>
<feature type="transmembrane region" description="Helical" evidence="1">
    <location>
        <begin position="168"/>
        <end position="191"/>
    </location>
</feature>
<dbReference type="AlphaFoldDB" id="A0A0S2FFX9"/>
<feature type="transmembrane region" description="Helical" evidence="1">
    <location>
        <begin position="40"/>
        <end position="58"/>
    </location>
</feature>
<protein>
    <submittedName>
        <fullName evidence="2">CDP-alcohol phosphatidyltransferase family protein</fullName>
    </submittedName>
</protein>
<feature type="transmembrane region" description="Helical" evidence="1">
    <location>
        <begin position="12"/>
        <end position="34"/>
    </location>
</feature>